<dbReference type="AlphaFoldDB" id="A0A5J4N5W1"/>
<feature type="compositionally biased region" description="Pro residues" evidence="1">
    <location>
        <begin position="181"/>
        <end position="204"/>
    </location>
</feature>
<dbReference type="Proteomes" id="UP000324629">
    <property type="component" value="Unassembled WGS sequence"/>
</dbReference>
<feature type="region of interest" description="Disordered" evidence="1">
    <location>
        <begin position="161"/>
        <end position="228"/>
    </location>
</feature>
<evidence type="ECO:0000313" key="3">
    <source>
        <dbReference type="Proteomes" id="UP000324629"/>
    </source>
</evidence>
<proteinExistence type="predicted"/>
<name>A0A5J4N5W1_9TREM</name>
<reference evidence="2 3" key="1">
    <citation type="journal article" date="2019" name="Gigascience">
        <title>Whole-genome sequence of the oriental lung fluke Paragonimus westermani.</title>
        <authorList>
            <person name="Oey H."/>
            <person name="Zakrzewski M."/>
            <person name="Narain K."/>
            <person name="Devi K.R."/>
            <person name="Agatsuma T."/>
            <person name="Nawaratna S."/>
            <person name="Gobert G.N."/>
            <person name="Jones M.K."/>
            <person name="Ragan M.A."/>
            <person name="McManus D.P."/>
            <person name="Krause L."/>
        </authorList>
    </citation>
    <scope>NUCLEOTIDE SEQUENCE [LARGE SCALE GENOMIC DNA]</scope>
    <source>
        <strain evidence="2 3">IND2009</strain>
    </source>
</reference>
<sequence>MFLGVLRMHHPTLPRDPRTLMRTPRDYPKKYIDSGVYVHFGIEKALLRHLSLPGNDDYTSAQLQLHIDRASIVDEHTVRRPGSRNLCAYHKLLNAHEPLPPTAPQYAVIDVARTATYVDARAVERETVQQSSDTGSDCTSRLTNFNTRYIERKRVPVCFSSDDEYDSKKKGTGRQELSVYPVPPIPALPQPIMPNPPRRSPIPGPSTMLSADPVELPPLLVPEATAIS</sequence>
<evidence type="ECO:0000256" key="1">
    <source>
        <dbReference type="SAM" id="MobiDB-lite"/>
    </source>
</evidence>
<dbReference type="EMBL" id="QNGE01007800">
    <property type="protein sequence ID" value="KAA3670922.1"/>
    <property type="molecule type" value="Genomic_DNA"/>
</dbReference>
<accession>A0A5J4N5W1</accession>
<protein>
    <submittedName>
        <fullName evidence="2">Uncharacterized protein</fullName>
    </submittedName>
</protein>
<gene>
    <name evidence="2" type="ORF">DEA37_0003470</name>
</gene>
<evidence type="ECO:0000313" key="2">
    <source>
        <dbReference type="EMBL" id="KAA3670922.1"/>
    </source>
</evidence>
<comment type="caution">
    <text evidence="2">The sequence shown here is derived from an EMBL/GenBank/DDBJ whole genome shotgun (WGS) entry which is preliminary data.</text>
</comment>
<keyword evidence="3" id="KW-1185">Reference proteome</keyword>
<organism evidence="2 3">
    <name type="scientific">Paragonimus westermani</name>
    <dbReference type="NCBI Taxonomy" id="34504"/>
    <lineage>
        <taxon>Eukaryota</taxon>
        <taxon>Metazoa</taxon>
        <taxon>Spiralia</taxon>
        <taxon>Lophotrochozoa</taxon>
        <taxon>Platyhelminthes</taxon>
        <taxon>Trematoda</taxon>
        <taxon>Digenea</taxon>
        <taxon>Plagiorchiida</taxon>
        <taxon>Troglotremata</taxon>
        <taxon>Troglotrematidae</taxon>
        <taxon>Paragonimus</taxon>
    </lineage>
</organism>